<keyword evidence="3" id="KW-1185">Reference proteome</keyword>
<proteinExistence type="predicted"/>
<protein>
    <submittedName>
        <fullName evidence="2">Uncharacterized protein</fullName>
    </submittedName>
</protein>
<comment type="caution">
    <text evidence="2">The sequence shown here is derived from an EMBL/GenBank/DDBJ whole genome shotgun (WGS) entry which is preliminary data.</text>
</comment>
<evidence type="ECO:0000256" key="1">
    <source>
        <dbReference type="SAM" id="Phobius"/>
    </source>
</evidence>
<keyword evidence="1" id="KW-0472">Membrane</keyword>
<feature type="transmembrane region" description="Helical" evidence="1">
    <location>
        <begin position="28"/>
        <end position="46"/>
    </location>
</feature>
<evidence type="ECO:0000313" key="3">
    <source>
        <dbReference type="Proteomes" id="UP001501321"/>
    </source>
</evidence>
<dbReference type="Proteomes" id="UP001501321">
    <property type="component" value="Unassembled WGS sequence"/>
</dbReference>
<reference evidence="3" key="1">
    <citation type="journal article" date="2019" name="Int. J. Syst. Evol. Microbiol.">
        <title>The Global Catalogue of Microorganisms (GCM) 10K type strain sequencing project: providing services to taxonomists for standard genome sequencing and annotation.</title>
        <authorList>
            <consortium name="The Broad Institute Genomics Platform"/>
            <consortium name="The Broad Institute Genome Sequencing Center for Infectious Disease"/>
            <person name="Wu L."/>
            <person name="Ma J."/>
        </authorList>
    </citation>
    <scope>NUCLEOTIDE SEQUENCE [LARGE SCALE GENOMIC DNA]</scope>
    <source>
        <strain evidence="3">JCM 32226</strain>
    </source>
</reference>
<sequence length="55" mass="6033">MWFFLSSTLLLVIGLPLCLFLAGYGELYLSYGPLISGVVLMLMLMLDLKSGPGKH</sequence>
<organism evidence="2 3">
    <name type="scientific">Pseudaeromonas paramecii</name>
    <dbReference type="NCBI Taxonomy" id="2138166"/>
    <lineage>
        <taxon>Bacteria</taxon>
        <taxon>Pseudomonadati</taxon>
        <taxon>Pseudomonadota</taxon>
        <taxon>Gammaproteobacteria</taxon>
        <taxon>Aeromonadales</taxon>
        <taxon>Aeromonadaceae</taxon>
        <taxon>Pseudaeromonas</taxon>
    </lineage>
</organism>
<gene>
    <name evidence="2" type="ORF">GCM10023095_07540</name>
</gene>
<accession>A0ABP8PZA8</accession>
<name>A0ABP8PZA8_9GAMM</name>
<dbReference type="RefSeq" id="WP_345010207.1">
    <property type="nucleotide sequence ID" value="NZ_BAABFC010000004.1"/>
</dbReference>
<evidence type="ECO:0000313" key="2">
    <source>
        <dbReference type="EMBL" id="GAA4495011.1"/>
    </source>
</evidence>
<keyword evidence="1" id="KW-0812">Transmembrane</keyword>
<dbReference type="EMBL" id="BAABFC010000004">
    <property type="protein sequence ID" value="GAA4495011.1"/>
    <property type="molecule type" value="Genomic_DNA"/>
</dbReference>
<keyword evidence="1" id="KW-1133">Transmembrane helix</keyword>